<evidence type="ECO:0000313" key="3">
    <source>
        <dbReference type="Proteomes" id="UP001140094"/>
    </source>
</evidence>
<feature type="compositionally biased region" description="Polar residues" evidence="1">
    <location>
        <begin position="10"/>
        <end position="21"/>
    </location>
</feature>
<dbReference type="OrthoDB" id="2373987at2759"/>
<proteinExistence type="predicted"/>
<dbReference type="PANTHER" id="PTHR35859:SF4">
    <property type="entry name" value="MEMBRANE CHANNEL PROTEIN, PUTATIVE (AFU_ORTHOLOGUE AFUA_6G11300)-RELATED"/>
    <property type="match status" value="1"/>
</dbReference>
<feature type="non-terminal residue" evidence="2">
    <location>
        <position position="333"/>
    </location>
</feature>
<reference evidence="2" key="1">
    <citation type="submission" date="2022-07" db="EMBL/GenBank/DDBJ databases">
        <title>Phylogenomic reconstructions and comparative analyses of Kickxellomycotina fungi.</title>
        <authorList>
            <person name="Reynolds N.K."/>
            <person name="Stajich J.E."/>
            <person name="Barry K."/>
            <person name="Grigoriev I.V."/>
            <person name="Crous P."/>
            <person name="Smith M.E."/>
        </authorList>
    </citation>
    <scope>NUCLEOTIDE SEQUENCE</scope>
    <source>
        <strain evidence="2">NRRL 1565</strain>
    </source>
</reference>
<dbReference type="Proteomes" id="UP001140094">
    <property type="component" value="Unassembled WGS sequence"/>
</dbReference>
<dbReference type="PANTHER" id="PTHR35859">
    <property type="entry name" value="NONSELECTIVE CATION CHANNEL PROTEIN"/>
    <property type="match status" value="1"/>
</dbReference>
<organism evidence="2 3">
    <name type="scientific">Coemansia guatemalensis</name>
    <dbReference type="NCBI Taxonomy" id="2761395"/>
    <lineage>
        <taxon>Eukaryota</taxon>
        <taxon>Fungi</taxon>
        <taxon>Fungi incertae sedis</taxon>
        <taxon>Zoopagomycota</taxon>
        <taxon>Kickxellomycotina</taxon>
        <taxon>Kickxellomycetes</taxon>
        <taxon>Kickxellales</taxon>
        <taxon>Kickxellaceae</taxon>
        <taxon>Coemansia</taxon>
    </lineage>
</organism>
<dbReference type="AlphaFoldDB" id="A0A9W8LPM0"/>
<dbReference type="InterPro" id="IPR052971">
    <property type="entry name" value="TRP_calcium_channel"/>
</dbReference>
<name>A0A9W8LPM0_9FUNG</name>
<dbReference type="EMBL" id="JANBUO010003059">
    <property type="protein sequence ID" value="KAJ2793012.1"/>
    <property type="molecule type" value="Genomic_DNA"/>
</dbReference>
<gene>
    <name evidence="2" type="ORF">H4R20_006676</name>
</gene>
<feature type="region of interest" description="Disordered" evidence="1">
    <location>
        <begin position="1"/>
        <end position="21"/>
    </location>
</feature>
<accession>A0A9W8LPM0</accession>
<comment type="caution">
    <text evidence="2">The sequence shown here is derived from an EMBL/GenBank/DDBJ whole genome shotgun (WGS) entry which is preliminary data.</text>
</comment>
<evidence type="ECO:0000256" key="1">
    <source>
        <dbReference type="SAM" id="MobiDB-lite"/>
    </source>
</evidence>
<protein>
    <submittedName>
        <fullName evidence="2">Uncharacterized protein</fullName>
    </submittedName>
</protein>
<sequence>MRQRQEEAHNTQTNNIADFSGYGTTDSSRLLESHSIAADDTTAAYEIANDSNPVSAYFEILSIRRLLLEHVDVVLSPGQIHTPDAQLNLVSPLWQATRERCGVWRRGDMRHSRRPHATPDDAGQCGDHGGGFSGAEKVGGPLASAAILYAALANRDYFLILASAGQSQAELHGSRAEVAESLAILCAKALHKLGNRALINALCVKYTPIDTDGLYAEVARALLPTDSLQSAKVPGSRLPMPVRGDRHMSLLSPDQRVRVYRLGRAGHLADSAAGTPLRTTFSEGTTTRVGSGYATPFRELAQDYLSGGSRIVAEHAIEVAIRSEAKRFTAQKL</sequence>
<keyword evidence="3" id="KW-1185">Reference proteome</keyword>
<evidence type="ECO:0000313" key="2">
    <source>
        <dbReference type="EMBL" id="KAJ2793012.1"/>
    </source>
</evidence>